<dbReference type="GO" id="GO:0005634">
    <property type="term" value="C:nucleus"/>
    <property type="evidence" value="ECO:0007669"/>
    <property type="project" value="UniProtKB-SubCell"/>
</dbReference>
<reference evidence="5" key="1">
    <citation type="submission" date="2020-11" db="EMBL/GenBank/DDBJ databases">
        <authorList>
            <person name="Tran Van P."/>
        </authorList>
    </citation>
    <scope>NUCLEOTIDE SEQUENCE</scope>
</reference>
<dbReference type="PANTHER" id="PTHR12243:SF69">
    <property type="entry name" value="SI:CH73-59F11.3"/>
    <property type="match status" value="1"/>
</dbReference>
<evidence type="ECO:0000256" key="2">
    <source>
        <dbReference type="SAM" id="MobiDB-lite"/>
    </source>
</evidence>
<keyword evidence="1" id="KW-0539">Nucleus</keyword>
<evidence type="ECO:0000259" key="3">
    <source>
        <dbReference type="PROSITE" id="PS51029"/>
    </source>
</evidence>
<dbReference type="PANTHER" id="PTHR12243">
    <property type="entry name" value="MADF DOMAIN TRANSCRIPTION FACTOR"/>
    <property type="match status" value="1"/>
</dbReference>
<name>A0A7R9EV71_9NEOP</name>
<dbReference type="PROSITE" id="PS51031">
    <property type="entry name" value="BESS"/>
    <property type="match status" value="1"/>
</dbReference>
<evidence type="ECO:0008006" key="6">
    <source>
        <dbReference type="Google" id="ProtNLM"/>
    </source>
</evidence>
<dbReference type="InterPro" id="IPR039353">
    <property type="entry name" value="TF_Adf1"/>
</dbReference>
<dbReference type="InterPro" id="IPR006578">
    <property type="entry name" value="MADF-dom"/>
</dbReference>
<feature type="domain" description="BESS" evidence="4">
    <location>
        <begin position="281"/>
        <end position="320"/>
    </location>
</feature>
<dbReference type="PROSITE" id="PS51029">
    <property type="entry name" value="MADF"/>
    <property type="match status" value="1"/>
</dbReference>
<dbReference type="EMBL" id="OD565078">
    <property type="protein sequence ID" value="CAD7440774.1"/>
    <property type="molecule type" value="Genomic_DNA"/>
</dbReference>
<evidence type="ECO:0000256" key="1">
    <source>
        <dbReference type="PROSITE-ProRule" id="PRU00371"/>
    </source>
</evidence>
<proteinExistence type="predicted"/>
<dbReference type="GO" id="GO:0006357">
    <property type="term" value="P:regulation of transcription by RNA polymerase II"/>
    <property type="evidence" value="ECO:0007669"/>
    <property type="project" value="TreeGrafter"/>
</dbReference>
<dbReference type="Pfam" id="PF10545">
    <property type="entry name" value="MADF_DNA_bdg"/>
    <property type="match status" value="1"/>
</dbReference>
<dbReference type="InterPro" id="IPR004210">
    <property type="entry name" value="BESS_motif"/>
</dbReference>
<protein>
    <recommendedName>
        <fullName evidence="6">MADF domain-containing protein</fullName>
    </recommendedName>
</protein>
<dbReference type="AlphaFoldDB" id="A0A7R9EV71"/>
<comment type="subcellular location">
    <subcellularLocation>
        <location evidence="1">Nucleus</location>
    </subcellularLocation>
</comment>
<evidence type="ECO:0000313" key="5">
    <source>
        <dbReference type="EMBL" id="CAD7440774.1"/>
    </source>
</evidence>
<feature type="region of interest" description="Disordered" evidence="2">
    <location>
        <begin position="26"/>
        <end position="46"/>
    </location>
</feature>
<gene>
    <name evidence="5" type="ORF">TBIB3V08_LOCUS3265</name>
</gene>
<feature type="domain" description="MADF" evidence="3">
    <location>
        <begin position="94"/>
        <end position="192"/>
    </location>
</feature>
<dbReference type="GO" id="GO:0005667">
    <property type="term" value="C:transcription regulator complex"/>
    <property type="evidence" value="ECO:0007669"/>
    <property type="project" value="TreeGrafter"/>
</dbReference>
<feature type="compositionally biased region" description="Polar residues" evidence="2">
    <location>
        <begin position="198"/>
        <end position="209"/>
    </location>
</feature>
<dbReference type="Pfam" id="PF02944">
    <property type="entry name" value="BESS"/>
    <property type="match status" value="1"/>
</dbReference>
<evidence type="ECO:0000259" key="4">
    <source>
        <dbReference type="PROSITE" id="PS51031"/>
    </source>
</evidence>
<organism evidence="5">
    <name type="scientific">Timema bartmani</name>
    <dbReference type="NCBI Taxonomy" id="61472"/>
    <lineage>
        <taxon>Eukaryota</taxon>
        <taxon>Metazoa</taxon>
        <taxon>Ecdysozoa</taxon>
        <taxon>Arthropoda</taxon>
        <taxon>Hexapoda</taxon>
        <taxon>Insecta</taxon>
        <taxon>Pterygota</taxon>
        <taxon>Neoptera</taxon>
        <taxon>Polyneoptera</taxon>
        <taxon>Phasmatodea</taxon>
        <taxon>Timematodea</taxon>
        <taxon>Timematoidea</taxon>
        <taxon>Timematidae</taxon>
        <taxon>Timema</taxon>
    </lineage>
</organism>
<accession>A0A7R9EV71</accession>
<dbReference type="GO" id="GO:0003677">
    <property type="term" value="F:DNA binding"/>
    <property type="evidence" value="ECO:0007669"/>
    <property type="project" value="InterPro"/>
</dbReference>
<sequence>MKTGVSLLQCDLNPSLWRTRRVRHVETRTNTSNTQRSRRAGGMRRAGTTRMQCLVSHALPCSQYEANPASVRTAPIAALGPRNLNIKIMFDTERFISAVERRPLIYNTKLKEYSNREMKQKCWQDIGEEIYENWDVYSTAERNVLGKEMQTKWKSIRDHFTKELKMKKPTKNRKKRKYIYFDNLQFLTPIVESRPKHSNATLTTNSTESQKLEPQETEPLLWKSLQGTSTEDITGNYIRKEASALKRKRCHQEDSVEAVKEFSKILSYSSALQREESQSDSTGNKAFLMSLLPLMNRLNDEEAMSVRMQMMEVVRDGIKGAKRP</sequence>
<dbReference type="SMART" id="SM00595">
    <property type="entry name" value="MADF"/>
    <property type="match status" value="1"/>
</dbReference>
<feature type="region of interest" description="Disordered" evidence="2">
    <location>
        <begin position="196"/>
        <end position="217"/>
    </location>
</feature>